<dbReference type="EMBL" id="CAEZWW010000078">
    <property type="protein sequence ID" value="CAB4673672.1"/>
    <property type="molecule type" value="Genomic_DNA"/>
</dbReference>
<dbReference type="InterPro" id="IPR025543">
    <property type="entry name" value="Dodecin-like"/>
</dbReference>
<evidence type="ECO:0000313" key="4">
    <source>
        <dbReference type="EMBL" id="CAB4827361.1"/>
    </source>
</evidence>
<dbReference type="InterPro" id="IPR036694">
    <property type="entry name" value="Dodecin-like_sf"/>
</dbReference>
<dbReference type="EMBL" id="CAEZZA010000089">
    <property type="protein sequence ID" value="CAB4748405.1"/>
    <property type="molecule type" value="Genomic_DNA"/>
</dbReference>
<dbReference type="NCBIfam" id="NF043052">
    <property type="entry name" value="DodecBact"/>
    <property type="match status" value="1"/>
</dbReference>
<dbReference type="InterPro" id="IPR050049">
    <property type="entry name" value="Dodecin_bact"/>
</dbReference>
<dbReference type="Gene3D" id="3.30.1660.10">
    <property type="entry name" value="Flavin-binding protein dodecin"/>
    <property type="match status" value="1"/>
</dbReference>
<evidence type="ECO:0000313" key="6">
    <source>
        <dbReference type="EMBL" id="CAB5014328.1"/>
    </source>
</evidence>
<dbReference type="AlphaFoldDB" id="A0A6J6MIC9"/>
<dbReference type="EMBL" id="CAEZXZ010000047">
    <property type="protein sequence ID" value="CAB4699563.1"/>
    <property type="molecule type" value="Genomic_DNA"/>
</dbReference>
<proteinExistence type="predicted"/>
<name>A0A6J6MIC9_9ZZZZ</name>
<evidence type="ECO:0000313" key="1">
    <source>
        <dbReference type="EMBL" id="CAB4673672.1"/>
    </source>
</evidence>
<dbReference type="PANTHER" id="PTHR39324:SF1">
    <property type="entry name" value="CALCIUM DODECIN"/>
    <property type="match status" value="1"/>
</dbReference>
<dbReference type="EMBL" id="CAFABK010000018">
    <property type="protein sequence ID" value="CAB4827361.1"/>
    <property type="molecule type" value="Genomic_DNA"/>
</dbReference>
<dbReference type="InterPro" id="IPR009923">
    <property type="entry name" value="Dodecin"/>
</dbReference>
<evidence type="ECO:0000313" key="3">
    <source>
        <dbReference type="EMBL" id="CAB4748405.1"/>
    </source>
</evidence>
<dbReference type="EMBL" id="CAFBPJ010000022">
    <property type="protein sequence ID" value="CAB5009814.1"/>
    <property type="molecule type" value="Genomic_DNA"/>
</dbReference>
<dbReference type="EMBL" id="CAFBPA010000202">
    <property type="protein sequence ID" value="CAB5014328.1"/>
    <property type="molecule type" value="Genomic_DNA"/>
</dbReference>
<dbReference type="PANTHER" id="PTHR39324">
    <property type="entry name" value="CALCIUM DODECIN"/>
    <property type="match status" value="1"/>
</dbReference>
<reference evidence="1" key="1">
    <citation type="submission" date="2020-05" db="EMBL/GenBank/DDBJ databases">
        <authorList>
            <person name="Chiriac C."/>
            <person name="Salcher M."/>
            <person name="Ghai R."/>
            <person name="Kavagutti S V."/>
        </authorList>
    </citation>
    <scope>NUCLEOTIDE SEQUENCE</scope>
</reference>
<gene>
    <name evidence="1" type="ORF">UFOPK2310_00762</name>
    <name evidence="2" type="ORF">UFOPK2625_00443</name>
    <name evidence="3" type="ORF">UFOPK2809_00768</name>
    <name evidence="4" type="ORF">UFOPK3204_00593</name>
    <name evidence="6" type="ORF">UFOPK4043_01226</name>
    <name evidence="5" type="ORF">UFOPK4092_00328</name>
</gene>
<accession>A0A6J6MIC9</accession>
<dbReference type="Pfam" id="PF07311">
    <property type="entry name" value="Dodecin"/>
    <property type="match status" value="1"/>
</dbReference>
<evidence type="ECO:0000313" key="5">
    <source>
        <dbReference type="EMBL" id="CAB5009814.1"/>
    </source>
</evidence>
<organism evidence="1">
    <name type="scientific">freshwater metagenome</name>
    <dbReference type="NCBI Taxonomy" id="449393"/>
    <lineage>
        <taxon>unclassified sequences</taxon>
        <taxon>metagenomes</taxon>
        <taxon>ecological metagenomes</taxon>
    </lineage>
</organism>
<evidence type="ECO:0000313" key="2">
    <source>
        <dbReference type="EMBL" id="CAB4699563.1"/>
    </source>
</evidence>
<sequence>MRNRTFGMAEVVGTSPDSIEAAVSTAVERAGKTMKHIDWFEITQVRGYVKDGAVDHFQVSIKVGYRLEDV</sequence>
<dbReference type="SUPFAM" id="SSF89807">
    <property type="entry name" value="Dodecin-like"/>
    <property type="match status" value="1"/>
</dbReference>
<protein>
    <submittedName>
        <fullName evidence="1">Unannotated protein</fullName>
    </submittedName>
</protein>